<dbReference type="EMBL" id="JBELQC010000001">
    <property type="protein sequence ID" value="MFL9839773.1"/>
    <property type="molecule type" value="Genomic_DNA"/>
</dbReference>
<name>A0ABW8YHT4_9SPHN</name>
<sequence length="112" mass="12336">MIALLDAHDASRRELHLLIKGMGYDVRAHSSADALARDQRATHARWLVLNGWHDVAALAVLCELRKTGWLGKAAVIAGEQADASQRLAMLDCDVYFLSHPATTQNLSQLFKS</sequence>
<protein>
    <recommendedName>
        <fullName evidence="3">Response regulatory domain-containing protein</fullName>
    </recommendedName>
</protein>
<keyword evidence="2" id="KW-1185">Reference proteome</keyword>
<gene>
    <name evidence="1" type="ORF">ABS767_02250</name>
</gene>
<proteinExistence type="predicted"/>
<dbReference type="Proteomes" id="UP001629244">
    <property type="component" value="Unassembled WGS sequence"/>
</dbReference>
<reference evidence="1 2" key="1">
    <citation type="submission" date="2024-06" db="EMBL/GenBank/DDBJ databases">
        <authorList>
            <person name="Kaempfer P."/>
            <person name="Viver T."/>
        </authorList>
    </citation>
    <scope>NUCLEOTIDE SEQUENCE [LARGE SCALE GENOMIC DNA]</scope>
    <source>
        <strain evidence="1 2">ST-64</strain>
    </source>
</reference>
<dbReference type="RefSeq" id="WP_408076737.1">
    <property type="nucleotide sequence ID" value="NZ_JBELQC010000001.1"/>
</dbReference>
<organism evidence="1 2">
    <name type="scientific">Sphingomonas plantiphila</name>
    <dbReference type="NCBI Taxonomy" id="3163295"/>
    <lineage>
        <taxon>Bacteria</taxon>
        <taxon>Pseudomonadati</taxon>
        <taxon>Pseudomonadota</taxon>
        <taxon>Alphaproteobacteria</taxon>
        <taxon>Sphingomonadales</taxon>
        <taxon>Sphingomonadaceae</taxon>
        <taxon>Sphingomonas</taxon>
    </lineage>
</organism>
<evidence type="ECO:0000313" key="2">
    <source>
        <dbReference type="Proteomes" id="UP001629244"/>
    </source>
</evidence>
<comment type="caution">
    <text evidence="1">The sequence shown here is derived from an EMBL/GenBank/DDBJ whole genome shotgun (WGS) entry which is preliminary data.</text>
</comment>
<accession>A0ABW8YHT4</accession>
<evidence type="ECO:0008006" key="3">
    <source>
        <dbReference type="Google" id="ProtNLM"/>
    </source>
</evidence>
<evidence type="ECO:0000313" key="1">
    <source>
        <dbReference type="EMBL" id="MFL9839773.1"/>
    </source>
</evidence>